<accession>A0AAP0HMX6</accession>
<protein>
    <submittedName>
        <fullName evidence="1">Uncharacterized protein</fullName>
    </submittedName>
</protein>
<sequence length="195" mass="21771">MLEHKGKLWQEENPTSVHSAKGLLGIDVLQRGMVTVEDELFFNEVRLPVMECADNSVEFLLVSGSILMGITKLFTEKPDGATFLEEDSPNADHQSVCFELEDFVEIGKGQDRGRTKLVLEGIKTLKLIAPYWKWCFFKQSVKGLHCAELWNKAAVEGGETMEAEDVGHGCGFWPIADDANFVFIDVDGSRVDEKS</sequence>
<name>A0AAP0HMX6_9MAGN</name>
<dbReference type="AlphaFoldDB" id="A0AAP0HMX6"/>
<comment type="caution">
    <text evidence="1">The sequence shown here is derived from an EMBL/GenBank/DDBJ whole genome shotgun (WGS) entry which is preliminary data.</text>
</comment>
<proteinExistence type="predicted"/>
<evidence type="ECO:0000313" key="1">
    <source>
        <dbReference type="EMBL" id="KAK9092654.1"/>
    </source>
</evidence>
<dbReference type="EMBL" id="JBBNAF010000012">
    <property type="protein sequence ID" value="KAK9092654.1"/>
    <property type="molecule type" value="Genomic_DNA"/>
</dbReference>
<keyword evidence="2" id="KW-1185">Reference proteome</keyword>
<reference evidence="1 2" key="1">
    <citation type="submission" date="2024-01" db="EMBL/GenBank/DDBJ databases">
        <title>Genome assemblies of Stephania.</title>
        <authorList>
            <person name="Yang L."/>
        </authorList>
    </citation>
    <scope>NUCLEOTIDE SEQUENCE [LARGE SCALE GENOMIC DNA]</scope>
    <source>
        <strain evidence="1">YNDBR</strain>
        <tissue evidence="1">Leaf</tissue>
    </source>
</reference>
<dbReference type="Proteomes" id="UP001420932">
    <property type="component" value="Unassembled WGS sequence"/>
</dbReference>
<gene>
    <name evidence="1" type="ORF">Syun_027565</name>
</gene>
<organism evidence="1 2">
    <name type="scientific">Stephania yunnanensis</name>
    <dbReference type="NCBI Taxonomy" id="152371"/>
    <lineage>
        <taxon>Eukaryota</taxon>
        <taxon>Viridiplantae</taxon>
        <taxon>Streptophyta</taxon>
        <taxon>Embryophyta</taxon>
        <taxon>Tracheophyta</taxon>
        <taxon>Spermatophyta</taxon>
        <taxon>Magnoliopsida</taxon>
        <taxon>Ranunculales</taxon>
        <taxon>Menispermaceae</taxon>
        <taxon>Menispermoideae</taxon>
        <taxon>Cissampelideae</taxon>
        <taxon>Stephania</taxon>
    </lineage>
</organism>
<evidence type="ECO:0000313" key="2">
    <source>
        <dbReference type="Proteomes" id="UP001420932"/>
    </source>
</evidence>